<evidence type="ECO:0000313" key="2">
    <source>
        <dbReference type="RefSeq" id="XP_028152963.1"/>
    </source>
</evidence>
<dbReference type="AlphaFoldDB" id="A0A6P7H5H9"/>
<feature type="region of interest" description="Disordered" evidence="1">
    <location>
        <begin position="1"/>
        <end position="22"/>
    </location>
</feature>
<accession>A0A6P7H5H9</accession>
<gene>
    <name evidence="2" type="primary">LOC114346413</name>
</gene>
<reference evidence="2" key="1">
    <citation type="submission" date="2025-08" db="UniProtKB">
        <authorList>
            <consortium name="RefSeq"/>
        </authorList>
    </citation>
    <scope>IDENTIFICATION</scope>
    <source>
        <tissue evidence="2">Whole insect</tissue>
    </source>
</reference>
<proteinExistence type="predicted"/>
<protein>
    <submittedName>
        <fullName evidence="2">Uncharacterized protein LOC114346413</fullName>
    </submittedName>
</protein>
<evidence type="ECO:0000256" key="1">
    <source>
        <dbReference type="SAM" id="MobiDB-lite"/>
    </source>
</evidence>
<name>A0A6P7H5H9_DIAVI</name>
<dbReference type="InParanoid" id="A0A6P7H5H9"/>
<sequence length="161" mass="18610">MNLRDHGNCRKMETHAAHDLPKRSRCQHSIDLQSNTRANAMLFSRYVSNKHSLSYSIIPLQLSQPLNNYQQQSNPIIAPEPIQPSTSKDQEVWETVQYKKRLRNNESPDNRIKKQAVLTDYWLTKPAATENRFSVNHPFISTPNKTLFSTRQNSSESLEST</sequence>
<dbReference type="RefSeq" id="XP_028152963.1">
    <property type="nucleotide sequence ID" value="XM_028297162.1"/>
</dbReference>
<organism evidence="2">
    <name type="scientific">Diabrotica virgifera virgifera</name>
    <name type="common">western corn rootworm</name>
    <dbReference type="NCBI Taxonomy" id="50390"/>
    <lineage>
        <taxon>Eukaryota</taxon>
        <taxon>Metazoa</taxon>
        <taxon>Ecdysozoa</taxon>
        <taxon>Arthropoda</taxon>
        <taxon>Hexapoda</taxon>
        <taxon>Insecta</taxon>
        <taxon>Pterygota</taxon>
        <taxon>Neoptera</taxon>
        <taxon>Endopterygota</taxon>
        <taxon>Coleoptera</taxon>
        <taxon>Polyphaga</taxon>
        <taxon>Cucujiformia</taxon>
        <taxon>Chrysomeloidea</taxon>
        <taxon>Chrysomelidae</taxon>
        <taxon>Galerucinae</taxon>
        <taxon>Diabroticina</taxon>
        <taxon>Diabroticites</taxon>
        <taxon>Diabrotica</taxon>
    </lineage>
</organism>